<feature type="domain" description="YknX-like C-terminal permuted SH3-like" evidence="3">
    <location>
        <begin position="218"/>
        <end position="279"/>
    </location>
</feature>
<dbReference type="GO" id="GO:0015562">
    <property type="term" value="F:efflux transmembrane transporter activity"/>
    <property type="evidence" value="ECO:0007669"/>
    <property type="project" value="TreeGrafter"/>
</dbReference>
<dbReference type="AlphaFoldDB" id="A0A381VUY9"/>
<dbReference type="SUPFAM" id="SSF111369">
    <property type="entry name" value="HlyD-like secretion proteins"/>
    <property type="match status" value="1"/>
</dbReference>
<evidence type="ECO:0000259" key="3">
    <source>
        <dbReference type="Pfam" id="PF25989"/>
    </source>
</evidence>
<feature type="region of interest" description="Disordered" evidence="1">
    <location>
        <begin position="282"/>
        <end position="311"/>
    </location>
</feature>
<dbReference type="EMBL" id="UINC01009859">
    <property type="protein sequence ID" value="SVA44085.1"/>
    <property type="molecule type" value="Genomic_DNA"/>
</dbReference>
<dbReference type="Pfam" id="PF25989">
    <property type="entry name" value="YknX_C"/>
    <property type="match status" value="1"/>
</dbReference>
<dbReference type="Pfam" id="PF25954">
    <property type="entry name" value="Beta-barrel_RND_2"/>
    <property type="match status" value="1"/>
</dbReference>
<proteinExistence type="predicted"/>
<protein>
    <submittedName>
        <fullName evidence="4">Uncharacterized protein</fullName>
    </submittedName>
</protein>
<dbReference type="GO" id="GO:1990281">
    <property type="term" value="C:efflux pump complex"/>
    <property type="evidence" value="ECO:0007669"/>
    <property type="project" value="TreeGrafter"/>
</dbReference>
<dbReference type="PANTHER" id="PTHR30469">
    <property type="entry name" value="MULTIDRUG RESISTANCE PROTEIN MDTA"/>
    <property type="match status" value="1"/>
</dbReference>
<organism evidence="4">
    <name type="scientific">marine metagenome</name>
    <dbReference type="NCBI Taxonomy" id="408172"/>
    <lineage>
        <taxon>unclassified sequences</taxon>
        <taxon>metagenomes</taxon>
        <taxon>ecological metagenomes</taxon>
    </lineage>
</organism>
<dbReference type="NCBIfam" id="TIGR01730">
    <property type="entry name" value="RND_mfp"/>
    <property type="match status" value="1"/>
</dbReference>
<feature type="domain" description="CusB-like beta-barrel" evidence="2">
    <location>
        <begin position="139"/>
        <end position="211"/>
    </location>
</feature>
<evidence type="ECO:0000256" key="1">
    <source>
        <dbReference type="SAM" id="MobiDB-lite"/>
    </source>
</evidence>
<sequence>MKRSTKVISVIILFFMIIAGVVVARTMIGNHFKKKFSKRPLPGIIVKTVEQKNFQNKIETFGTAVPLRVQSYNIEKYEILEPIKFNKKVKAGEVIVKLKNRNIVAPFDGVIGKRNFSDDIKVSESSLVINLEDASSLFVDVDIPEVFATFISAGLRVDIKFSGNKEKSYEGVVDSLASRIDTNKRSLAARIKLNNPSLEILPGALLEVTIKYNERNSLGIPDTSVILEGNKVYIYKVDKKNITKRTEIEIGNRSQGYLEVKSGLNEGDVIVAEGLKKVRPNGKIKPIKDGAKKSKSDWKKQIKPTKNDSKKSKFDWIKKLNIFNKSESKKKDDKNK</sequence>
<feature type="compositionally biased region" description="Basic and acidic residues" evidence="1">
    <location>
        <begin position="286"/>
        <end position="311"/>
    </location>
</feature>
<name>A0A381VUY9_9ZZZZ</name>
<dbReference type="InterPro" id="IPR058637">
    <property type="entry name" value="YknX-like_C"/>
</dbReference>
<dbReference type="InterPro" id="IPR006143">
    <property type="entry name" value="RND_pump_MFP"/>
</dbReference>
<dbReference type="InterPro" id="IPR058792">
    <property type="entry name" value="Beta-barrel_RND_2"/>
</dbReference>
<accession>A0A381VUY9</accession>
<dbReference type="Gene3D" id="2.40.420.20">
    <property type="match status" value="1"/>
</dbReference>
<dbReference type="Gene3D" id="2.40.30.170">
    <property type="match status" value="1"/>
</dbReference>
<reference evidence="4" key="1">
    <citation type="submission" date="2018-05" db="EMBL/GenBank/DDBJ databases">
        <authorList>
            <person name="Lanie J.A."/>
            <person name="Ng W.-L."/>
            <person name="Kazmierczak K.M."/>
            <person name="Andrzejewski T.M."/>
            <person name="Davidsen T.M."/>
            <person name="Wayne K.J."/>
            <person name="Tettelin H."/>
            <person name="Glass J.I."/>
            <person name="Rusch D."/>
            <person name="Podicherti R."/>
            <person name="Tsui H.-C.T."/>
            <person name="Winkler M.E."/>
        </authorList>
    </citation>
    <scope>NUCLEOTIDE SEQUENCE</scope>
</reference>
<evidence type="ECO:0000313" key="4">
    <source>
        <dbReference type="EMBL" id="SVA44085.1"/>
    </source>
</evidence>
<evidence type="ECO:0000259" key="2">
    <source>
        <dbReference type="Pfam" id="PF25954"/>
    </source>
</evidence>
<gene>
    <name evidence="4" type="ORF">METZ01_LOCUS96939</name>
</gene>
<dbReference type="PANTHER" id="PTHR30469:SF11">
    <property type="entry name" value="BLL4320 PROTEIN"/>
    <property type="match status" value="1"/>
</dbReference>